<accession>J9HIZ0</accession>
<evidence type="ECO:0000313" key="1">
    <source>
        <dbReference type="EMBL" id="EJY57844.1"/>
    </source>
</evidence>
<dbReference type="AlphaFoldDB" id="J9HIZ0"/>
<reference evidence="1" key="3">
    <citation type="submission" date="2012-09" db="EMBL/GenBank/DDBJ databases">
        <authorList>
            <consortium name="VectorBase"/>
        </authorList>
    </citation>
    <scope>NUCLEOTIDE SEQUENCE</scope>
    <source>
        <strain evidence="1">Liverpool</strain>
    </source>
</reference>
<dbReference type="HOGENOM" id="CLU_3302237_0_0_1"/>
<proteinExistence type="predicted"/>
<organism evidence="1 2">
    <name type="scientific">Aedes aegypti</name>
    <name type="common">Yellowfever mosquito</name>
    <name type="synonym">Culex aegypti</name>
    <dbReference type="NCBI Taxonomy" id="7159"/>
    <lineage>
        <taxon>Eukaryota</taxon>
        <taxon>Metazoa</taxon>
        <taxon>Ecdysozoa</taxon>
        <taxon>Arthropoda</taxon>
        <taxon>Hexapoda</taxon>
        <taxon>Insecta</taxon>
        <taxon>Pterygota</taxon>
        <taxon>Neoptera</taxon>
        <taxon>Endopterygota</taxon>
        <taxon>Diptera</taxon>
        <taxon>Nematocera</taxon>
        <taxon>Culicoidea</taxon>
        <taxon>Culicidae</taxon>
        <taxon>Culicinae</taxon>
        <taxon>Aedini</taxon>
        <taxon>Aedes</taxon>
        <taxon>Stegomyia</taxon>
    </lineage>
</organism>
<dbReference type="EMBL" id="CH477625">
    <property type="protein sequence ID" value="EJY57844.1"/>
    <property type="molecule type" value="Genomic_DNA"/>
</dbReference>
<feature type="non-terminal residue" evidence="1">
    <location>
        <position position="1"/>
    </location>
</feature>
<protein>
    <submittedName>
        <fullName evidence="1">AAEL017413-PA</fullName>
    </submittedName>
</protein>
<gene>
    <name evidence="1" type="ORF">AaeL_AAEL017413</name>
</gene>
<reference evidence="1" key="2">
    <citation type="journal article" date="2007" name="Science">
        <title>Genome sequence of Aedes aegypti, a major arbovirus vector.</title>
        <authorList>
            <person name="Nene V."/>
            <person name="Wortman J.R."/>
            <person name="Lawson D."/>
            <person name="Haas B."/>
            <person name="Kodira C."/>
            <person name="Tu Z.J."/>
            <person name="Loftus B."/>
            <person name="Xi Z."/>
            <person name="Megy K."/>
            <person name="Grabherr M."/>
            <person name="Ren Q."/>
            <person name="Zdobnov E.M."/>
            <person name="Lobo N.F."/>
            <person name="Campbell K.S."/>
            <person name="Brown S.E."/>
            <person name="Bonaldo M.F."/>
            <person name="Zhu J."/>
            <person name="Sinkins S.P."/>
            <person name="Hogenkamp D.G."/>
            <person name="Amedeo P."/>
            <person name="Arensburger P."/>
            <person name="Atkinson P.W."/>
            <person name="Bidwell S."/>
            <person name="Biedler J."/>
            <person name="Birney E."/>
            <person name="Bruggner R.V."/>
            <person name="Costas J."/>
            <person name="Coy M.R."/>
            <person name="Crabtree J."/>
            <person name="Crawford M."/>
            <person name="Debruyn B."/>
            <person name="Decaprio D."/>
            <person name="Eiglmeier K."/>
            <person name="Eisenstadt E."/>
            <person name="El-Dorry H."/>
            <person name="Gelbart W.M."/>
            <person name="Gomes S.L."/>
            <person name="Hammond M."/>
            <person name="Hannick L.I."/>
            <person name="Hogan J.R."/>
            <person name="Holmes M.H."/>
            <person name="Jaffe D."/>
            <person name="Johnston J.S."/>
            <person name="Kennedy R.C."/>
            <person name="Koo H."/>
            <person name="Kravitz S."/>
            <person name="Kriventseva E.V."/>
            <person name="Kulp D."/>
            <person name="Labutti K."/>
            <person name="Lee E."/>
            <person name="Li S."/>
            <person name="Lovin D.D."/>
            <person name="Mao C."/>
            <person name="Mauceli E."/>
            <person name="Menck C.F."/>
            <person name="Miller J.R."/>
            <person name="Montgomery P."/>
            <person name="Mori A."/>
            <person name="Nascimento A.L."/>
            <person name="Naveira H.F."/>
            <person name="Nusbaum C."/>
            <person name="O'leary S."/>
            <person name="Orvis J."/>
            <person name="Pertea M."/>
            <person name="Quesneville H."/>
            <person name="Reidenbach K.R."/>
            <person name="Rogers Y.H."/>
            <person name="Roth C.W."/>
            <person name="Schneider J.R."/>
            <person name="Schatz M."/>
            <person name="Shumway M."/>
            <person name="Stanke M."/>
            <person name="Stinson E.O."/>
            <person name="Tubio J.M."/>
            <person name="Vanzee J.P."/>
            <person name="Verjovski-Almeida S."/>
            <person name="Werner D."/>
            <person name="White O."/>
            <person name="Wyder S."/>
            <person name="Zeng Q."/>
            <person name="Zhao Q."/>
            <person name="Zhao Y."/>
            <person name="Hill C.A."/>
            <person name="Raikhel A.S."/>
            <person name="Soares M.B."/>
            <person name="Knudson D.L."/>
            <person name="Lee N.H."/>
            <person name="Galagan J."/>
            <person name="Salzberg S.L."/>
            <person name="Paulsen I.T."/>
            <person name="Dimopoulos G."/>
            <person name="Collins F.H."/>
            <person name="Birren B."/>
            <person name="Fraser-Liggett C.M."/>
            <person name="Severson D.W."/>
        </authorList>
    </citation>
    <scope>NUCLEOTIDE SEQUENCE [LARGE SCALE GENOMIC DNA]</scope>
    <source>
        <strain evidence="1">Liverpool</strain>
    </source>
</reference>
<dbReference type="PaxDb" id="7159-AAEL017413-PA"/>
<reference evidence="1" key="1">
    <citation type="submission" date="2005-10" db="EMBL/GenBank/DDBJ databases">
        <authorList>
            <person name="Loftus B.J."/>
            <person name="Nene V.M."/>
            <person name="Hannick L.I."/>
            <person name="Bidwell S."/>
            <person name="Haas B."/>
            <person name="Amedeo P."/>
            <person name="Orvis J."/>
            <person name="Wortman J.R."/>
            <person name="White O.R."/>
            <person name="Salzberg S."/>
            <person name="Shumway M."/>
            <person name="Koo H."/>
            <person name="Zhao Y."/>
            <person name="Holmes M."/>
            <person name="Miller J."/>
            <person name="Schatz M."/>
            <person name="Pop M."/>
            <person name="Pai G."/>
            <person name="Utterback T."/>
            <person name="Rogers Y.-H."/>
            <person name="Kravitz S."/>
            <person name="Fraser C.M."/>
        </authorList>
    </citation>
    <scope>NUCLEOTIDE SEQUENCE</scope>
    <source>
        <strain evidence="1">Liverpool</strain>
    </source>
</reference>
<sequence length="40" mass="4606">NSANYIFTCLSKTCLFEFNLKSNLPTDKLLKGRSILTVRR</sequence>
<evidence type="ECO:0000313" key="2">
    <source>
        <dbReference type="Proteomes" id="UP000682892"/>
    </source>
</evidence>
<dbReference type="Proteomes" id="UP000682892">
    <property type="component" value="Unassembled WGS sequence"/>
</dbReference>
<name>J9HIZ0_AEDAE</name>